<comment type="caution">
    <text evidence="5">The sequence shown here is derived from an EMBL/GenBank/DDBJ whole genome shotgun (WGS) entry which is preliminary data.</text>
</comment>
<dbReference type="GO" id="GO:0006310">
    <property type="term" value="P:DNA recombination"/>
    <property type="evidence" value="ECO:0007669"/>
    <property type="project" value="UniProtKB-KW"/>
</dbReference>
<evidence type="ECO:0000313" key="6">
    <source>
        <dbReference type="Proteomes" id="UP000605201"/>
    </source>
</evidence>
<evidence type="ECO:0000256" key="3">
    <source>
        <dbReference type="ARBA" id="ARBA00023172"/>
    </source>
</evidence>
<evidence type="ECO:0000259" key="4">
    <source>
        <dbReference type="PROSITE" id="PS51898"/>
    </source>
</evidence>
<dbReference type="InterPro" id="IPR013762">
    <property type="entry name" value="Integrase-like_cat_sf"/>
</dbReference>
<dbReference type="PANTHER" id="PTHR30349:SF41">
    <property type="entry name" value="INTEGRASE_RECOMBINASE PROTEIN MJ0367-RELATED"/>
    <property type="match status" value="1"/>
</dbReference>
<feature type="domain" description="Tyr recombinase" evidence="4">
    <location>
        <begin position="54"/>
        <end position="222"/>
    </location>
</feature>
<proteinExistence type="inferred from homology"/>
<dbReference type="GO" id="GO:0015074">
    <property type="term" value="P:DNA integration"/>
    <property type="evidence" value="ECO:0007669"/>
    <property type="project" value="InterPro"/>
</dbReference>
<dbReference type="GO" id="GO:0003677">
    <property type="term" value="F:DNA binding"/>
    <property type="evidence" value="ECO:0007669"/>
    <property type="project" value="UniProtKB-KW"/>
</dbReference>
<reference evidence="5 6" key="1">
    <citation type="submission" date="2020-08" db="EMBL/GenBank/DDBJ databases">
        <title>Bridging the membrane lipid divide: bacteria of the FCB group superphylum have the potential to synthesize archaeal ether lipids.</title>
        <authorList>
            <person name="Villanueva L."/>
            <person name="Von Meijenfeldt F.A.B."/>
            <person name="Westbye A.B."/>
            <person name="Yadav S."/>
            <person name="Hopmans E.C."/>
            <person name="Dutilh B.E."/>
            <person name="Sinninghe Damste J.S."/>
        </authorList>
    </citation>
    <scope>NUCLEOTIDE SEQUENCE [LARGE SCALE GENOMIC DNA]</scope>
    <source>
        <strain evidence="5">NIOZ-UU17</strain>
    </source>
</reference>
<dbReference type="InterPro" id="IPR002104">
    <property type="entry name" value="Integrase_catalytic"/>
</dbReference>
<dbReference type="InterPro" id="IPR011010">
    <property type="entry name" value="DNA_brk_join_enz"/>
</dbReference>
<dbReference type="Proteomes" id="UP000605201">
    <property type="component" value="Unassembled WGS sequence"/>
</dbReference>
<dbReference type="SUPFAM" id="SSF56349">
    <property type="entry name" value="DNA breaking-rejoining enzymes"/>
    <property type="match status" value="1"/>
</dbReference>
<dbReference type="Gene3D" id="1.10.443.10">
    <property type="entry name" value="Intergrase catalytic core"/>
    <property type="match status" value="1"/>
</dbReference>
<dbReference type="Pfam" id="PF00589">
    <property type="entry name" value="Phage_integrase"/>
    <property type="match status" value="1"/>
</dbReference>
<keyword evidence="3" id="KW-0233">DNA recombination</keyword>
<dbReference type="EMBL" id="JACNIG010000245">
    <property type="protein sequence ID" value="MBC8432755.1"/>
    <property type="molecule type" value="Genomic_DNA"/>
</dbReference>
<accession>A0A8J6TT05</accession>
<organism evidence="5 6">
    <name type="scientific">Candidatus Desulfatibia vada</name>
    <dbReference type="NCBI Taxonomy" id="2841696"/>
    <lineage>
        <taxon>Bacteria</taxon>
        <taxon>Pseudomonadati</taxon>
        <taxon>Thermodesulfobacteriota</taxon>
        <taxon>Desulfobacteria</taxon>
        <taxon>Desulfobacterales</taxon>
        <taxon>Desulfobacterales incertae sedis</taxon>
        <taxon>Candidatus Desulfatibia</taxon>
    </lineage>
</organism>
<evidence type="ECO:0000256" key="2">
    <source>
        <dbReference type="ARBA" id="ARBA00023125"/>
    </source>
</evidence>
<sequence length="225" mass="25799">MIANSEGQKQTTKRFKYTLLKTFFNFFKSTVDQTFVNPCESTILSKTFRLAKGRQWTILEKDVVDEIIFKTDNPRNRLMLELMARGGMRIGEVLKLRTVDVDDCKLLLHDPKSGRQSEIVFIPKKVADRLKDYIRFRGLTLEKRVFPLGYTGAREIVKKAGCIVGIDLKPHDLRRHAATYASRAGAPLEIVSKVILRHANLSTTQLYLGKISDTEAIRWIEHVFS</sequence>
<protein>
    <submittedName>
        <fullName evidence="5">Site-specific integrase</fullName>
    </submittedName>
</protein>
<dbReference type="InterPro" id="IPR050090">
    <property type="entry name" value="Tyrosine_recombinase_XerCD"/>
</dbReference>
<evidence type="ECO:0000313" key="5">
    <source>
        <dbReference type="EMBL" id="MBC8432755.1"/>
    </source>
</evidence>
<evidence type="ECO:0000256" key="1">
    <source>
        <dbReference type="ARBA" id="ARBA00008857"/>
    </source>
</evidence>
<gene>
    <name evidence="5" type="ORF">H8D96_12655</name>
</gene>
<dbReference type="AlphaFoldDB" id="A0A8J6TT05"/>
<dbReference type="PANTHER" id="PTHR30349">
    <property type="entry name" value="PHAGE INTEGRASE-RELATED"/>
    <property type="match status" value="1"/>
</dbReference>
<name>A0A8J6TT05_9BACT</name>
<dbReference type="CDD" id="cd00397">
    <property type="entry name" value="DNA_BRE_C"/>
    <property type="match status" value="1"/>
</dbReference>
<dbReference type="PROSITE" id="PS51898">
    <property type="entry name" value="TYR_RECOMBINASE"/>
    <property type="match status" value="1"/>
</dbReference>
<comment type="similarity">
    <text evidence="1">Belongs to the 'phage' integrase family.</text>
</comment>
<keyword evidence="2" id="KW-0238">DNA-binding</keyword>